<reference evidence="3" key="2">
    <citation type="journal article" date="2018" name="DNA Res.">
        <title>Comparative genome and transcriptome analyses reveal adaptations to opportunistic infections in woody plant degrading pathogens of Botryosphaeriaceae.</title>
        <authorList>
            <person name="Yan J.Y."/>
            <person name="Zhao W.S."/>
            <person name="Chen Z."/>
            <person name="Xing Q.K."/>
            <person name="Zhang W."/>
            <person name="Chethana K.W.T."/>
            <person name="Xue M.F."/>
            <person name="Xu J.P."/>
            <person name="Phillips A.J.L."/>
            <person name="Wang Y."/>
            <person name="Liu J.H."/>
            <person name="Liu M."/>
            <person name="Zhou Y."/>
            <person name="Jayawardena R.S."/>
            <person name="Manawasinghe I.S."/>
            <person name="Huang J.B."/>
            <person name="Qiao G.H."/>
            <person name="Fu C.Y."/>
            <person name="Guo F.F."/>
            <person name="Dissanayake A.J."/>
            <person name="Peng Y.L."/>
            <person name="Hyde K.D."/>
            <person name="Li X.H."/>
        </authorList>
    </citation>
    <scope>NUCLEOTIDE SEQUENCE</scope>
    <source>
        <strain evidence="3">CSS-01s</strain>
    </source>
</reference>
<evidence type="ECO:0000256" key="1">
    <source>
        <dbReference type="SAM" id="SignalP"/>
    </source>
</evidence>
<reference evidence="2 4" key="3">
    <citation type="journal article" date="2019" name="Sci. Rep.">
        <title>A multi-omics analysis of the grapevine pathogen Lasiodiplodia theobromae reveals that temperature affects the expression of virulence- and pathogenicity-related genes.</title>
        <authorList>
            <person name="Felix C."/>
            <person name="Meneses R."/>
            <person name="Goncalves M.F.M."/>
            <person name="Tilleman L."/>
            <person name="Duarte A.S."/>
            <person name="Jorrin-Novo J.V."/>
            <person name="Van de Peer Y."/>
            <person name="Deforce D."/>
            <person name="Van Nieuwerburgh F."/>
            <person name="Esteves A.C."/>
            <person name="Alves A."/>
        </authorList>
    </citation>
    <scope>NUCLEOTIDE SEQUENCE [LARGE SCALE GENOMIC DNA]</scope>
    <source>
        <strain evidence="2 4">LA-SOL3</strain>
    </source>
</reference>
<proteinExistence type="predicted"/>
<protein>
    <submittedName>
        <fullName evidence="2">Uncharacterized protein</fullName>
    </submittedName>
</protein>
<dbReference type="Proteomes" id="UP000325902">
    <property type="component" value="Unassembled WGS sequence"/>
</dbReference>
<gene>
    <name evidence="3" type="ORF">BFW01_g1207</name>
    <name evidence="2" type="ORF">DBV05_g7582</name>
</gene>
<reference evidence="3" key="1">
    <citation type="submission" date="2016-08" db="EMBL/GenBank/DDBJ databases">
        <authorList>
            <person name="Yan J."/>
        </authorList>
    </citation>
    <scope>NUCLEOTIDE SEQUENCE</scope>
    <source>
        <strain evidence="3">CSS-01s</strain>
    </source>
</reference>
<dbReference type="EMBL" id="MDYX01000041">
    <property type="protein sequence ID" value="KAF9630645.1"/>
    <property type="molecule type" value="Genomic_DNA"/>
</dbReference>
<evidence type="ECO:0000313" key="2">
    <source>
        <dbReference type="EMBL" id="KAB2573788.1"/>
    </source>
</evidence>
<evidence type="ECO:0000313" key="4">
    <source>
        <dbReference type="Proteomes" id="UP000325902"/>
    </source>
</evidence>
<keyword evidence="4" id="KW-1185">Reference proteome</keyword>
<comment type="caution">
    <text evidence="2">The sequence shown here is derived from an EMBL/GenBank/DDBJ whole genome shotgun (WGS) entry which is preliminary data.</text>
</comment>
<sequence>MKFSYISLIAAALAGSAMAAAVPGDADANSAQHMPELVARRSPTCDGSGAIVDECKQWCGCSKKGSMNCQSPATNSGCKDQGCKC</sequence>
<evidence type="ECO:0000313" key="3">
    <source>
        <dbReference type="EMBL" id="KAF9630645.1"/>
    </source>
</evidence>
<name>A0A5N5D7S1_9PEZI</name>
<dbReference type="Proteomes" id="UP000627934">
    <property type="component" value="Unassembled WGS sequence"/>
</dbReference>
<keyword evidence="1" id="KW-0732">Signal</keyword>
<accession>A0A5N5D7S1</accession>
<organism evidence="2 4">
    <name type="scientific">Lasiodiplodia theobromae</name>
    <dbReference type="NCBI Taxonomy" id="45133"/>
    <lineage>
        <taxon>Eukaryota</taxon>
        <taxon>Fungi</taxon>
        <taxon>Dikarya</taxon>
        <taxon>Ascomycota</taxon>
        <taxon>Pezizomycotina</taxon>
        <taxon>Dothideomycetes</taxon>
        <taxon>Dothideomycetes incertae sedis</taxon>
        <taxon>Botryosphaeriales</taxon>
        <taxon>Botryosphaeriaceae</taxon>
        <taxon>Lasiodiplodia</taxon>
    </lineage>
</organism>
<dbReference type="AlphaFoldDB" id="A0A5N5D7S1"/>
<feature type="signal peptide" evidence="1">
    <location>
        <begin position="1"/>
        <end position="19"/>
    </location>
</feature>
<feature type="chain" id="PRO_5036371622" evidence="1">
    <location>
        <begin position="20"/>
        <end position="85"/>
    </location>
</feature>
<dbReference type="EMBL" id="VCHE01000053">
    <property type="protein sequence ID" value="KAB2573788.1"/>
    <property type="molecule type" value="Genomic_DNA"/>
</dbReference>